<dbReference type="RefSeq" id="WP_144247684.1">
    <property type="nucleotide sequence ID" value="NZ_VLPK01000001.1"/>
</dbReference>
<evidence type="ECO:0000259" key="1">
    <source>
        <dbReference type="Pfam" id="PF03167"/>
    </source>
</evidence>
<keyword evidence="3" id="KW-1185">Reference proteome</keyword>
<dbReference type="AlphaFoldDB" id="A0A556MW13"/>
<evidence type="ECO:0000313" key="3">
    <source>
        <dbReference type="Proteomes" id="UP000318733"/>
    </source>
</evidence>
<gene>
    <name evidence="2" type="ORF">FO440_08080</name>
</gene>
<evidence type="ECO:0000313" key="2">
    <source>
        <dbReference type="EMBL" id="TSJ44120.1"/>
    </source>
</evidence>
<dbReference type="OrthoDB" id="494984at2"/>
<name>A0A556MW13_9SPHI</name>
<dbReference type="Gene3D" id="3.40.470.10">
    <property type="entry name" value="Uracil-DNA glycosylase-like domain"/>
    <property type="match status" value="1"/>
</dbReference>
<reference evidence="2 3" key="1">
    <citation type="submission" date="2019-07" db="EMBL/GenBank/DDBJ databases">
        <authorList>
            <person name="Huq M.A."/>
        </authorList>
    </citation>
    <scope>NUCLEOTIDE SEQUENCE [LARGE SCALE GENOMIC DNA]</scope>
    <source>
        <strain evidence="2 3">MAH-19</strain>
    </source>
</reference>
<dbReference type="InterPro" id="IPR005122">
    <property type="entry name" value="Uracil-DNA_glycosylase-like"/>
</dbReference>
<comment type="caution">
    <text evidence="2">The sequence shown here is derived from an EMBL/GenBank/DDBJ whole genome shotgun (WGS) entry which is preliminary data.</text>
</comment>
<dbReference type="EMBL" id="VLPK01000001">
    <property type="protein sequence ID" value="TSJ44120.1"/>
    <property type="molecule type" value="Genomic_DNA"/>
</dbReference>
<dbReference type="Proteomes" id="UP000318733">
    <property type="component" value="Unassembled WGS sequence"/>
</dbReference>
<dbReference type="InterPro" id="IPR036895">
    <property type="entry name" value="Uracil-DNA_glycosylase-like_sf"/>
</dbReference>
<accession>A0A556MW13</accession>
<dbReference type="Pfam" id="PF03167">
    <property type="entry name" value="UDG"/>
    <property type="match status" value="1"/>
</dbReference>
<feature type="domain" description="Uracil-DNA glycosylase-like" evidence="1">
    <location>
        <begin position="116"/>
        <end position="230"/>
    </location>
</feature>
<protein>
    <recommendedName>
        <fullName evidence="1">Uracil-DNA glycosylase-like domain-containing protein</fullName>
    </recommendedName>
</protein>
<sequence length="264" mass="30121">MDFCNFNEKTFQRLTDALHLTFSFDRSLLLTPYLFFKGCSDDPNAHISYKTPYLLRKDIQPNTSDQDFLNKYNDATYCLGIDLPIFISKTNNNKNAIIVAEDPLRNPLDPLISEARQHALLGTPFASHLDACRKSLKEYWDFHETLLNNDFNVYITDINKILLKKDNAIKEAFPQDLLMHFKSTLQSEIDLINPSVIIVYGKKASQALANMDIKTNGKIIEFLHPSKTANGAWKKLFSSHYPNLLMNCSAANKVAYMANKVMSI</sequence>
<proteinExistence type="predicted"/>
<organism evidence="2 3">
    <name type="scientific">Mucilaginibacter corticis</name>
    <dbReference type="NCBI Taxonomy" id="2597670"/>
    <lineage>
        <taxon>Bacteria</taxon>
        <taxon>Pseudomonadati</taxon>
        <taxon>Bacteroidota</taxon>
        <taxon>Sphingobacteriia</taxon>
        <taxon>Sphingobacteriales</taxon>
        <taxon>Sphingobacteriaceae</taxon>
        <taxon>Mucilaginibacter</taxon>
    </lineage>
</organism>